<dbReference type="InterPro" id="IPR009875">
    <property type="entry name" value="PilZ_domain"/>
</dbReference>
<name>A0ABV4U5R0_9BACT</name>
<proteinExistence type="predicted"/>
<accession>A0ABV4U5R0</accession>
<dbReference type="Gene3D" id="2.40.10.220">
    <property type="entry name" value="predicted glycosyltransferase like domains"/>
    <property type="match status" value="1"/>
</dbReference>
<protein>
    <submittedName>
        <fullName evidence="2">PilZ domain-containing protein</fullName>
    </submittedName>
</protein>
<evidence type="ECO:0000313" key="3">
    <source>
        <dbReference type="Proteomes" id="UP001575105"/>
    </source>
</evidence>
<dbReference type="Pfam" id="PF07238">
    <property type="entry name" value="PilZ"/>
    <property type="match status" value="1"/>
</dbReference>
<evidence type="ECO:0000259" key="1">
    <source>
        <dbReference type="Pfam" id="PF07238"/>
    </source>
</evidence>
<keyword evidence="3" id="KW-1185">Reference proteome</keyword>
<dbReference type="Proteomes" id="UP001575105">
    <property type="component" value="Unassembled WGS sequence"/>
</dbReference>
<sequence length="109" mass="12070">MPEVATERRADRRIRTACPVKLRCDRTGVRYIAGWSRDVSAGGTLIELASSVSLKPGDRVSLGLALTPRQALIRSGQVVEAVVVRSLRHEARQHLALRFTQRQRLARAG</sequence>
<gene>
    <name evidence="2" type="ORF">ACERK3_04870</name>
</gene>
<organism evidence="2 3">
    <name type="scientific">Natronomicrosphaera hydrolytica</name>
    <dbReference type="NCBI Taxonomy" id="3242702"/>
    <lineage>
        <taxon>Bacteria</taxon>
        <taxon>Pseudomonadati</taxon>
        <taxon>Planctomycetota</taxon>
        <taxon>Phycisphaerae</taxon>
        <taxon>Phycisphaerales</taxon>
        <taxon>Phycisphaeraceae</taxon>
        <taxon>Natronomicrosphaera</taxon>
    </lineage>
</organism>
<feature type="domain" description="PilZ" evidence="1">
    <location>
        <begin position="7"/>
        <end position="102"/>
    </location>
</feature>
<dbReference type="EMBL" id="JBGUBD010000003">
    <property type="protein sequence ID" value="MFA9477623.1"/>
    <property type="molecule type" value="Genomic_DNA"/>
</dbReference>
<comment type="caution">
    <text evidence="2">The sequence shown here is derived from an EMBL/GenBank/DDBJ whole genome shotgun (WGS) entry which is preliminary data.</text>
</comment>
<evidence type="ECO:0000313" key="2">
    <source>
        <dbReference type="EMBL" id="MFA9477623.1"/>
    </source>
</evidence>
<dbReference type="RefSeq" id="WP_425344552.1">
    <property type="nucleotide sequence ID" value="NZ_JBGUBD010000003.1"/>
</dbReference>
<reference evidence="2 3" key="1">
    <citation type="submission" date="2024-08" db="EMBL/GenBank/DDBJ databases">
        <title>Whole-genome sequencing of halo(alkali)philic microorganisms from hypersaline lakes.</title>
        <authorList>
            <person name="Sorokin D.Y."/>
            <person name="Merkel A.Y."/>
            <person name="Messina E."/>
            <person name="Yakimov M."/>
        </authorList>
    </citation>
    <scope>NUCLEOTIDE SEQUENCE [LARGE SCALE GENOMIC DNA]</scope>
    <source>
        <strain evidence="2 3">AB-hyl4</strain>
    </source>
</reference>
<dbReference type="SUPFAM" id="SSF141371">
    <property type="entry name" value="PilZ domain-like"/>
    <property type="match status" value="1"/>
</dbReference>